<sequence length="205" mass="21490">MAKIFPAIALGVCLIGSPALAAQRYDVQGIQEALSQIDVDALLGEAGGVLMRAPDDALDGLFQAVHASAQIPKEAQTMCRLLEPDADRSLEAIGRAANHLGPASRDRFVAAIAGIAASGVQNPPQPYDPVAARQTLKSAGVTATLLHDGFLVGMTATGNDRASREARCRSMGWMLDALKDVPLAQRAAATRLLLNEGLTLLARSR</sequence>
<evidence type="ECO:0000313" key="3">
    <source>
        <dbReference type="Proteomes" id="UP000308707"/>
    </source>
</evidence>
<proteinExistence type="predicted"/>
<dbReference type="OrthoDB" id="5973914at2"/>
<keyword evidence="1" id="KW-0732">Signal</keyword>
<accession>A0A4U5JIN4</accession>
<dbReference type="EMBL" id="SZUA01000003">
    <property type="protein sequence ID" value="TKR29204.1"/>
    <property type="molecule type" value="Genomic_DNA"/>
</dbReference>
<comment type="caution">
    <text evidence="2">The sequence shown here is derived from an EMBL/GenBank/DDBJ whole genome shotgun (WGS) entry which is preliminary data.</text>
</comment>
<keyword evidence="3" id="KW-1185">Reference proteome</keyword>
<gene>
    <name evidence="2" type="ORF">FCE95_13640</name>
</gene>
<evidence type="ECO:0008006" key="4">
    <source>
        <dbReference type="Google" id="ProtNLM"/>
    </source>
</evidence>
<dbReference type="Proteomes" id="UP000308707">
    <property type="component" value="Unassembled WGS sequence"/>
</dbReference>
<reference evidence="2 3" key="1">
    <citation type="submission" date="2019-04" db="EMBL/GenBank/DDBJ databases">
        <title>Reference strain of H23.</title>
        <authorList>
            <person name="Luo X."/>
        </authorList>
    </citation>
    <scope>NUCLEOTIDE SEQUENCE [LARGE SCALE GENOMIC DNA]</scope>
    <source>
        <strain evidence="2 3">H23</strain>
    </source>
</reference>
<evidence type="ECO:0000313" key="2">
    <source>
        <dbReference type="EMBL" id="TKR29204.1"/>
    </source>
</evidence>
<evidence type="ECO:0000256" key="1">
    <source>
        <dbReference type="SAM" id="SignalP"/>
    </source>
</evidence>
<feature type="signal peptide" evidence="1">
    <location>
        <begin position="1"/>
        <end position="21"/>
    </location>
</feature>
<dbReference type="RefSeq" id="WP_137267609.1">
    <property type="nucleotide sequence ID" value="NZ_SZUA01000003.1"/>
</dbReference>
<feature type="chain" id="PRO_5020755654" description="Sel1 repeat family protein" evidence="1">
    <location>
        <begin position="22"/>
        <end position="205"/>
    </location>
</feature>
<name>A0A4U5JIN4_9GAMM</name>
<protein>
    <recommendedName>
        <fullName evidence="4">Sel1 repeat family protein</fullName>
    </recommendedName>
</protein>
<organism evidence="2 3">
    <name type="scientific">Luteimonas gilva</name>
    <dbReference type="NCBI Taxonomy" id="2572684"/>
    <lineage>
        <taxon>Bacteria</taxon>
        <taxon>Pseudomonadati</taxon>
        <taxon>Pseudomonadota</taxon>
        <taxon>Gammaproteobacteria</taxon>
        <taxon>Lysobacterales</taxon>
        <taxon>Lysobacteraceae</taxon>
        <taxon>Luteimonas</taxon>
    </lineage>
</organism>
<dbReference type="AlphaFoldDB" id="A0A4U5JIN4"/>